<dbReference type="PANTHER" id="PTHR22911:SF135">
    <property type="entry name" value="BLR4310 PROTEIN"/>
    <property type="match status" value="1"/>
</dbReference>
<feature type="transmembrane region" description="Helical" evidence="1">
    <location>
        <begin position="148"/>
        <end position="169"/>
    </location>
</feature>
<evidence type="ECO:0000259" key="2">
    <source>
        <dbReference type="Pfam" id="PF00892"/>
    </source>
</evidence>
<evidence type="ECO:0000313" key="3">
    <source>
        <dbReference type="EMBL" id="MBJ6373182.1"/>
    </source>
</evidence>
<accession>A0A8J7IWZ3</accession>
<gene>
    <name evidence="3" type="ORF">JF290_16775</name>
</gene>
<sequence>MRPAVLGAGLVVGYTALISSADAITKFIAGGYAAPQLFCLSGLIVIALSVLADRHPSQRRGLRTDCPRAMAVRSAATVLAAVSFFYAFRYLPFAEVFLFIGLMPILGGLMSALILKEHVRPSAWAALVAGFVGVLCLFPTGWHGVTIGHGFAFSAAVFGTLAMVMARYIGRVESNSLAQVFYPNLAIFVTMGAALPFVWTAMPLSDLGWVLAYAALLFGARWVLVVALRLLAAYAVMPLMNLQFVWMVVIGALVFGEIPAAGTFLGVAIVIGCGLYLVWDQFTPETARGPLAAFSLRIRRTDP</sequence>
<dbReference type="Proteomes" id="UP000619079">
    <property type="component" value="Unassembled WGS sequence"/>
</dbReference>
<dbReference type="SUPFAM" id="SSF103481">
    <property type="entry name" value="Multidrug resistance efflux transporter EmrE"/>
    <property type="match status" value="2"/>
</dbReference>
<proteinExistence type="predicted"/>
<evidence type="ECO:0000313" key="4">
    <source>
        <dbReference type="Proteomes" id="UP000619079"/>
    </source>
</evidence>
<dbReference type="Pfam" id="PF00892">
    <property type="entry name" value="EamA"/>
    <property type="match status" value="1"/>
</dbReference>
<keyword evidence="1" id="KW-0812">Transmembrane</keyword>
<evidence type="ECO:0000256" key="1">
    <source>
        <dbReference type="SAM" id="Phobius"/>
    </source>
</evidence>
<protein>
    <submittedName>
        <fullName evidence="3">DMT family transporter</fullName>
    </submittedName>
</protein>
<feature type="transmembrane region" description="Helical" evidence="1">
    <location>
        <begin position="231"/>
        <end position="255"/>
    </location>
</feature>
<dbReference type="InterPro" id="IPR037185">
    <property type="entry name" value="EmrE-like"/>
</dbReference>
<dbReference type="EMBL" id="JAELVR010000012">
    <property type="protein sequence ID" value="MBJ6373182.1"/>
    <property type="molecule type" value="Genomic_DNA"/>
</dbReference>
<organism evidence="3 4">
    <name type="scientific">Sedimentitalea arenosa</name>
    <dbReference type="NCBI Taxonomy" id="2798803"/>
    <lineage>
        <taxon>Bacteria</taxon>
        <taxon>Pseudomonadati</taxon>
        <taxon>Pseudomonadota</taxon>
        <taxon>Alphaproteobacteria</taxon>
        <taxon>Rhodobacterales</taxon>
        <taxon>Paracoccaceae</taxon>
        <taxon>Sedimentitalea</taxon>
    </lineage>
</organism>
<dbReference type="InterPro" id="IPR000620">
    <property type="entry name" value="EamA_dom"/>
</dbReference>
<reference evidence="3" key="1">
    <citation type="submission" date="2020-12" db="EMBL/GenBank/DDBJ databases">
        <title>Sedimentitalea sp. nov., isolated from sand in Incheon.</title>
        <authorList>
            <person name="Kim W."/>
        </authorList>
    </citation>
    <scope>NUCLEOTIDE SEQUENCE</scope>
    <source>
        <strain evidence="3">CAU 1593</strain>
    </source>
</reference>
<feature type="transmembrane region" description="Helical" evidence="1">
    <location>
        <begin position="96"/>
        <end position="115"/>
    </location>
</feature>
<dbReference type="GO" id="GO:0016020">
    <property type="term" value="C:membrane"/>
    <property type="evidence" value="ECO:0007669"/>
    <property type="project" value="InterPro"/>
</dbReference>
<feature type="transmembrane region" description="Helical" evidence="1">
    <location>
        <begin position="261"/>
        <end position="279"/>
    </location>
</feature>
<feature type="transmembrane region" description="Helical" evidence="1">
    <location>
        <begin position="71"/>
        <end position="90"/>
    </location>
</feature>
<keyword evidence="1" id="KW-0472">Membrane</keyword>
<feature type="transmembrane region" description="Helical" evidence="1">
    <location>
        <begin position="122"/>
        <end position="142"/>
    </location>
</feature>
<feature type="domain" description="EamA" evidence="2">
    <location>
        <begin position="38"/>
        <end position="137"/>
    </location>
</feature>
<feature type="transmembrane region" description="Helical" evidence="1">
    <location>
        <begin position="33"/>
        <end position="51"/>
    </location>
</feature>
<name>A0A8J7IWZ3_9RHOB</name>
<keyword evidence="4" id="KW-1185">Reference proteome</keyword>
<keyword evidence="1" id="KW-1133">Transmembrane helix</keyword>
<dbReference type="PANTHER" id="PTHR22911">
    <property type="entry name" value="ACYL-MALONYL CONDENSING ENZYME-RELATED"/>
    <property type="match status" value="1"/>
</dbReference>
<feature type="transmembrane region" description="Helical" evidence="1">
    <location>
        <begin position="207"/>
        <end position="224"/>
    </location>
</feature>
<dbReference type="AlphaFoldDB" id="A0A8J7IWZ3"/>
<comment type="caution">
    <text evidence="3">The sequence shown here is derived from an EMBL/GenBank/DDBJ whole genome shotgun (WGS) entry which is preliminary data.</text>
</comment>
<feature type="transmembrane region" description="Helical" evidence="1">
    <location>
        <begin position="181"/>
        <end position="201"/>
    </location>
</feature>